<proteinExistence type="predicted"/>
<evidence type="ECO:0000256" key="1">
    <source>
        <dbReference type="SAM" id="Phobius"/>
    </source>
</evidence>
<dbReference type="EMBL" id="JARJCW010000052">
    <property type="protein sequence ID" value="KAJ7203032.1"/>
    <property type="molecule type" value="Genomic_DNA"/>
</dbReference>
<gene>
    <name evidence="2" type="ORF">GGX14DRAFT_570293</name>
</gene>
<protein>
    <submittedName>
        <fullName evidence="2">Uncharacterized protein</fullName>
    </submittedName>
</protein>
<organism evidence="2 3">
    <name type="scientific">Mycena pura</name>
    <dbReference type="NCBI Taxonomy" id="153505"/>
    <lineage>
        <taxon>Eukaryota</taxon>
        <taxon>Fungi</taxon>
        <taxon>Dikarya</taxon>
        <taxon>Basidiomycota</taxon>
        <taxon>Agaricomycotina</taxon>
        <taxon>Agaricomycetes</taxon>
        <taxon>Agaricomycetidae</taxon>
        <taxon>Agaricales</taxon>
        <taxon>Marasmiineae</taxon>
        <taxon>Mycenaceae</taxon>
        <taxon>Mycena</taxon>
    </lineage>
</organism>
<keyword evidence="1" id="KW-1133">Transmembrane helix</keyword>
<name>A0AAD6Y903_9AGAR</name>
<comment type="caution">
    <text evidence="2">The sequence shown here is derived from an EMBL/GenBank/DDBJ whole genome shotgun (WGS) entry which is preliminary data.</text>
</comment>
<sequence>MRSLSVLRLAPFDTCRVLVTSPFLRPSVLAAIRLVIACYTLTTLVFSIARGITDAALFFPLFHSFNVLT</sequence>
<keyword evidence="3" id="KW-1185">Reference proteome</keyword>
<dbReference type="AlphaFoldDB" id="A0AAD6Y903"/>
<reference evidence="2" key="1">
    <citation type="submission" date="2023-03" db="EMBL/GenBank/DDBJ databases">
        <title>Massive genome expansion in bonnet fungi (Mycena s.s.) driven by repeated elements and novel gene families across ecological guilds.</title>
        <authorList>
            <consortium name="Lawrence Berkeley National Laboratory"/>
            <person name="Harder C.B."/>
            <person name="Miyauchi S."/>
            <person name="Viragh M."/>
            <person name="Kuo A."/>
            <person name="Thoen E."/>
            <person name="Andreopoulos B."/>
            <person name="Lu D."/>
            <person name="Skrede I."/>
            <person name="Drula E."/>
            <person name="Henrissat B."/>
            <person name="Morin E."/>
            <person name="Kohler A."/>
            <person name="Barry K."/>
            <person name="LaButti K."/>
            <person name="Morin E."/>
            <person name="Salamov A."/>
            <person name="Lipzen A."/>
            <person name="Mereny Z."/>
            <person name="Hegedus B."/>
            <person name="Baldrian P."/>
            <person name="Stursova M."/>
            <person name="Weitz H."/>
            <person name="Taylor A."/>
            <person name="Grigoriev I.V."/>
            <person name="Nagy L.G."/>
            <person name="Martin F."/>
            <person name="Kauserud H."/>
        </authorList>
    </citation>
    <scope>NUCLEOTIDE SEQUENCE</scope>
    <source>
        <strain evidence="2">9144</strain>
    </source>
</reference>
<keyword evidence="1" id="KW-0472">Membrane</keyword>
<evidence type="ECO:0000313" key="3">
    <source>
        <dbReference type="Proteomes" id="UP001219525"/>
    </source>
</evidence>
<keyword evidence="1" id="KW-0812">Transmembrane</keyword>
<dbReference type="Proteomes" id="UP001219525">
    <property type="component" value="Unassembled WGS sequence"/>
</dbReference>
<evidence type="ECO:0000313" key="2">
    <source>
        <dbReference type="EMBL" id="KAJ7203032.1"/>
    </source>
</evidence>
<accession>A0AAD6Y903</accession>
<feature type="transmembrane region" description="Helical" evidence="1">
    <location>
        <begin position="28"/>
        <end position="49"/>
    </location>
</feature>